<organism evidence="7 8">
    <name type="scientific">Providencia rettgeri</name>
    <dbReference type="NCBI Taxonomy" id="587"/>
    <lineage>
        <taxon>Bacteria</taxon>
        <taxon>Pseudomonadati</taxon>
        <taxon>Pseudomonadota</taxon>
        <taxon>Gammaproteobacteria</taxon>
        <taxon>Enterobacterales</taxon>
        <taxon>Morganellaceae</taxon>
        <taxon>Providencia</taxon>
    </lineage>
</organism>
<evidence type="ECO:0000256" key="6">
    <source>
        <dbReference type="SAM" id="SignalP"/>
    </source>
</evidence>
<keyword evidence="5" id="KW-0998">Cell outer membrane</keyword>
<evidence type="ECO:0000256" key="2">
    <source>
        <dbReference type="ARBA" id="ARBA00005722"/>
    </source>
</evidence>
<dbReference type="EMBL" id="SHDO01000025">
    <property type="protein sequence ID" value="MBX6982244.1"/>
    <property type="molecule type" value="Genomic_DNA"/>
</dbReference>
<feature type="signal peptide" evidence="6">
    <location>
        <begin position="1"/>
        <end position="20"/>
    </location>
</feature>
<comment type="caution">
    <text evidence="7">The sequence shown here is derived from an EMBL/GenBank/DDBJ whole genome shotgun (WGS) entry which is preliminary data.</text>
</comment>
<dbReference type="Pfam" id="PF06629">
    <property type="entry name" value="MipA"/>
    <property type="match status" value="1"/>
</dbReference>
<dbReference type="AlphaFoldDB" id="A0A8E3YLZ9"/>
<comment type="subcellular location">
    <subcellularLocation>
        <location evidence="1">Cell outer membrane</location>
    </subcellularLocation>
</comment>
<evidence type="ECO:0000256" key="1">
    <source>
        <dbReference type="ARBA" id="ARBA00004442"/>
    </source>
</evidence>
<dbReference type="PANTHER" id="PTHR38776">
    <property type="entry name" value="MLTA-INTERACTING PROTEIN-RELATED"/>
    <property type="match status" value="1"/>
</dbReference>
<evidence type="ECO:0000256" key="5">
    <source>
        <dbReference type="ARBA" id="ARBA00023237"/>
    </source>
</evidence>
<dbReference type="RefSeq" id="WP_129466190.1">
    <property type="nucleotide sequence ID" value="NZ_ABEXNG020000051.1"/>
</dbReference>
<feature type="chain" id="PRO_5044460424" evidence="6">
    <location>
        <begin position="21"/>
        <end position="262"/>
    </location>
</feature>
<proteinExistence type="inferred from homology"/>
<sequence>MTVKYLVPMLGAILCTNSFADELILGAGVGMSSPYEGSDKYILIPDATIQYTVDTNSFGIFSLGTSGAKWQYSLFDNFHIGVLGAYMQGRKEEIGFSGSKNKDLKGMGDLKGAIAAGFEVSYSIEEHSIYINSLTALGHRDYGGVDVDNATRVEFGVNSHFELNDDWFIDTNISTRYVNKNYNQAYFGVTEKQSLKTDYAVYTPKAGIKDAGILIGLNYRLSENFFLNLKSGGYYLFGDAADSPITKQKYGLVNIIGLSYTF</sequence>
<dbReference type="GO" id="GO:0009279">
    <property type="term" value="C:cell outer membrane"/>
    <property type="evidence" value="ECO:0007669"/>
    <property type="project" value="UniProtKB-SubCell"/>
</dbReference>
<dbReference type="Proteomes" id="UP000824410">
    <property type="component" value="Unassembled WGS sequence"/>
</dbReference>
<accession>A0A8E3YLZ9</accession>
<evidence type="ECO:0000256" key="3">
    <source>
        <dbReference type="ARBA" id="ARBA00022729"/>
    </source>
</evidence>
<gene>
    <name evidence="7" type="ORF">EX242_18555</name>
</gene>
<protein>
    <submittedName>
        <fullName evidence="7">MipA/OmpV family protein</fullName>
    </submittedName>
</protein>
<evidence type="ECO:0000313" key="7">
    <source>
        <dbReference type="EMBL" id="MBX6982244.1"/>
    </source>
</evidence>
<keyword evidence="4" id="KW-0472">Membrane</keyword>
<comment type="similarity">
    <text evidence="2">Belongs to the MipA/OmpV family.</text>
</comment>
<reference evidence="7" key="1">
    <citation type="submission" date="2019-02" db="EMBL/GenBank/DDBJ databases">
        <title>Genomic characterization of isolates from hospital effluents in KZN, South Africa.</title>
        <authorList>
            <person name="Ntshobeni N."/>
            <person name="Allam M."/>
            <person name="Ismail A."/>
            <person name="Amoako D."/>
            <person name="Essack S."/>
            <person name="Chenia H."/>
        </authorList>
    </citation>
    <scope>NUCLEOTIDE SEQUENCE</scope>
    <source>
        <strain evidence="7">AFE97_S1</strain>
    </source>
</reference>
<dbReference type="PANTHER" id="PTHR38776:SF1">
    <property type="entry name" value="MLTA-INTERACTING PROTEIN-RELATED"/>
    <property type="match status" value="1"/>
</dbReference>
<evidence type="ECO:0000256" key="4">
    <source>
        <dbReference type="ARBA" id="ARBA00023136"/>
    </source>
</evidence>
<evidence type="ECO:0000313" key="8">
    <source>
        <dbReference type="Proteomes" id="UP000824410"/>
    </source>
</evidence>
<name>A0A8E3YLZ9_PRORE</name>
<keyword evidence="3 6" id="KW-0732">Signal</keyword>
<dbReference type="InterPro" id="IPR010583">
    <property type="entry name" value="MipA"/>
</dbReference>